<evidence type="ECO:0000313" key="2">
    <source>
        <dbReference type="Proteomes" id="UP000094472"/>
    </source>
</evidence>
<evidence type="ECO:0000313" key="1">
    <source>
        <dbReference type="EMBL" id="ODR97382.1"/>
    </source>
</evidence>
<accession>A0A1E3VV25</accession>
<keyword evidence="2" id="KW-1185">Reference proteome</keyword>
<gene>
    <name evidence="1" type="ORF">AUC69_12265</name>
</gene>
<dbReference type="AlphaFoldDB" id="A0A1E3VV25"/>
<organism evidence="1 2">
    <name type="scientific">Methyloceanibacter superfactus</name>
    <dbReference type="NCBI Taxonomy" id="1774969"/>
    <lineage>
        <taxon>Bacteria</taxon>
        <taxon>Pseudomonadati</taxon>
        <taxon>Pseudomonadota</taxon>
        <taxon>Alphaproteobacteria</taxon>
        <taxon>Hyphomicrobiales</taxon>
        <taxon>Hyphomicrobiaceae</taxon>
        <taxon>Methyloceanibacter</taxon>
    </lineage>
</organism>
<proteinExistence type="predicted"/>
<dbReference type="EMBL" id="LPWF01000026">
    <property type="protein sequence ID" value="ODR97382.1"/>
    <property type="molecule type" value="Genomic_DNA"/>
</dbReference>
<reference evidence="1 2" key="1">
    <citation type="journal article" date="2016" name="Environ. Microbiol.">
        <title>New Methyloceanibacter diversity from North Sea sediments includes methanotroph containing solely the soluble methane monooxygenase.</title>
        <authorList>
            <person name="Vekeman B."/>
            <person name="Kerckhof F.M."/>
            <person name="Cremers G."/>
            <person name="de Vos P."/>
            <person name="Vandamme P."/>
            <person name="Boon N."/>
            <person name="Op den Camp H.J."/>
            <person name="Heylen K."/>
        </authorList>
    </citation>
    <scope>NUCLEOTIDE SEQUENCE [LARGE SCALE GENOMIC DNA]</scope>
    <source>
        <strain evidence="1 2">R-67175</strain>
    </source>
</reference>
<protein>
    <submittedName>
        <fullName evidence="1">Uncharacterized protein</fullName>
    </submittedName>
</protein>
<comment type="caution">
    <text evidence="1">The sequence shown here is derived from an EMBL/GenBank/DDBJ whole genome shotgun (WGS) entry which is preliminary data.</text>
</comment>
<dbReference type="Proteomes" id="UP000094472">
    <property type="component" value="Unassembled WGS sequence"/>
</dbReference>
<dbReference type="STRING" id="1774969.AUC69_12265"/>
<sequence length="588" mass="62536">MLKTLAVSGALCSGLVRQAIAQTAPKPADVPPLIPLTGDGHGLPADWTFVEPKQWQTVERSLAAKMRLGLRGGAPVDVAGLRVGRSGTIETGHLDPVGDPVELPDAVADIVRPADEALSLEAVNTDLNPFIDGPVGADGKPLIGPFDEGGEVYEGKTFLPVRLIMGQMLKAAGLPPEATQPLLASLSETVAIRTPAHQFHLGNGLGNRVVFYGETSINGEMVDLGHSHIDKLVTALSSKNLRLIKQMVHFNLQSQGGTPDAIVADGVGGSTHAGGFAAGYSLDGKPIAVKSDWPSSYGWLGNNNKTYNAHLIAIDYAAGTEAPIPDQTLAAYYRNADMWDCCAAMLVPFADQDPDPKFRDYQYNPLEVFDQASAREIAASLATLDSKGFLDEHGAFYCAEGQYVVANLGPQEDETGGTLLKKSRYGATPLGRLIENFQAAPGYNGMGPEDRRKNPAIGWEYLLELGPEQGGISGGQALVLKATDRHGIALEWIPEDIKGWQAYGPKNAEALIARPMTIATLAWGLLRLYMPRDAVARAVAADITRAHAEGNAGVKATVESLLAGAIPRRAKARWHLPGLPPRPPRVSC</sequence>
<name>A0A1E3VV25_9HYPH</name>